<sequence length="67" mass="8457">MLFLHIHSKFWREIRVWQKTTSYPNSARDFNKERMKGIVKKSFIKRDKEKTHQTHILDQINFYFFYF</sequence>
<proteinExistence type="predicted"/>
<comment type="caution">
    <text evidence="1">The sequence shown here is derived from an EMBL/GenBank/DDBJ whole genome shotgun (WGS) entry which is preliminary data.</text>
</comment>
<dbReference type="EMBL" id="LAZR01006694">
    <property type="protein sequence ID" value="KKM90261.1"/>
    <property type="molecule type" value="Genomic_DNA"/>
</dbReference>
<protein>
    <submittedName>
        <fullName evidence="1">Uncharacterized protein</fullName>
    </submittedName>
</protein>
<reference evidence="1" key="1">
    <citation type="journal article" date="2015" name="Nature">
        <title>Complex archaea that bridge the gap between prokaryotes and eukaryotes.</title>
        <authorList>
            <person name="Spang A."/>
            <person name="Saw J.H."/>
            <person name="Jorgensen S.L."/>
            <person name="Zaremba-Niedzwiedzka K."/>
            <person name="Martijn J."/>
            <person name="Lind A.E."/>
            <person name="van Eijk R."/>
            <person name="Schleper C."/>
            <person name="Guy L."/>
            <person name="Ettema T.J."/>
        </authorList>
    </citation>
    <scope>NUCLEOTIDE SEQUENCE</scope>
</reference>
<name>A0A0F9LT84_9ZZZZ</name>
<organism evidence="1">
    <name type="scientific">marine sediment metagenome</name>
    <dbReference type="NCBI Taxonomy" id="412755"/>
    <lineage>
        <taxon>unclassified sequences</taxon>
        <taxon>metagenomes</taxon>
        <taxon>ecological metagenomes</taxon>
    </lineage>
</organism>
<evidence type="ECO:0000313" key="1">
    <source>
        <dbReference type="EMBL" id="KKM90261.1"/>
    </source>
</evidence>
<accession>A0A0F9LT84</accession>
<gene>
    <name evidence="1" type="ORF">LCGC14_1240440</name>
</gene>
<dbReference type="AlphaFoldDB" id="A0A0F9LT84"/>